<dbReference type="Gene3D" id="1.10.10.60">
    <property type="entry name" value="Homeodomain-like"/>
    <property type="match status" value="1"/>
</dbReference>
<organism evidence="10 11">
    <name type="scientific">Deinandra increscens subsp. villosa</name>
    <dbReference type="NCBI Taxonomy" id="3103831"/>
    <lineage>
        <taxon>Eukaryota</taxon>
        <taxon>Viridiplantae</taxon>
        <taxon>Streptophyta</taxon>
        <taxon>Embryophyta</taxon>
        <taxon>Tracheophyta</taxon>
        <taxon>Spermatophyta</taxon>
        <taxon>Magnoliopsida</taxon>
        <taxon>eudicotyledons</taxon>
        <taxon>Gunneridae</taxon>
        <taxon>Pentapetalae</taxon>
        <taxon>asterids</taxon>
        <taxon>campanulids</taxon>
        <taxon>Asterales</taxon>
        <taxon>Asteraceae</taxon>
        <taxon>Asteroideae</taxon>
        <taxon>Heliantheae alliance</taxon>
        <taxon>Madieae</taxon>
        <taxon>Madiinae</taxon>
        <taxon>Deinandra</taxon>
    </lineage>
</organism>
<evidence type="ECO:0000256" key="2">
    <source>
        <dbReference type="ARBA" id="ARBA00007614"/>
    </source>
</evidence>
<comment type="similarity">
    <text evidence="2">Belongs to the UMP kinase family.</text>
</comment>
<evidence type="ECO:0000313" key="10">
    <source>
        <dbReference type="EMBL" id="KAK9079360.1"/>
    </source>
</evidence>
<proteinExistence type="inferred from homology"/>
<dbReference type="Pfam" id="PF00696">
    <property type="entry name" value="AA_kinase"/>
    <property type="match status" value="1"/>
</dbReference>
<dbReference type="GO" id="GO:0033862">
    <property type="term" value="F:UMP kinase activity"/>
    <property type="evidence" value="ECO:0007669"/>
    <property type="project" value="UniProtKB-EC"/>
</dbReference>
<reference evidence="10 11" key="1">
    <citation type="submission" date="2024-04" db="EMBL/GenBank/DDBJ databases">
        <title>The reference genome of an endangered Asteraceae, Deinandra increscens subsp. villosa, native to the Central Coast of California.</title>
        <authorList>
            <person name="Guilliams M."/>
            <person name="Hasenstab-Lehman K."/>
            <person name="Meyer R."/>
            <person name="Mcevoy S."/>
        </authorList>
    </citation>
    <scope>NUCLEOTIDE SEQUENCE [LARGE SCALE GENOMIC DNA]</scope>
    <source>
        <tissue evidence="10">Leaf</tissue>
    </source>
</reference>
<dbReference type="CDD" id="cd04254">
    <property type="entry name" value="AAK_UMPK-PyrH-Ec"/>
    <property type="match status" value="1"/>
</dbReference>
<dbReference type="SUPFAM" id="SSF53633">
    <property type="entry name" value="Carbamate kinase-like"/>
    <property type="match status" value="1"/>
</dbReference>
<dbReference type="Pfam" id="PF13837">
    <property type="entry name" value="Myb_DNA-bind_4"/>
    <property type="match status" value="1"/>
</dbReference>
<feature type="compositionally biased region" description="Low complexity" evidence="7">
    <location>
        <begin position="15"/>
        <end position="25"/>
    </location>
</feature>
<feature type="domain" description="Myb/SANT-like DNA-binding" evidence="9">
    <location>
        <begin position="142"/>
        <end position="234"/>
    </location>
</feature>
<dbReference type="AlphaFoldDB" id="A0AAP0DQJ2"/>
<sequence>MASCDDEFTLISDETTTATTTTTTTNHHHQTTPNFHHHFSAAAHLLASKSSPFNPPPPTRPPQDDILQSNGDGYSDDAFGSQHMVVRYENESDPNRSGVSGARNDKRSEREELSDGGTPYSYKKTKIASNCNSSGGDYRKDREEWSDAAIACLLDAYLEKFLELNRGNLRVRDWEEVAAAVSERCENQSKSVEQCKNKVDNLKKRYKLERNRSMNSNGGNVTSHWPWYKKMEQIVGNLLPLKPVVDEDKTIGGMNSSGKQSKRYTTATLSPSGQITNMEPKSGRGPRWRRVVFKISGAALAGTGSESTDPKVAMLIAREVSAACQMGVEVAIVVGGCNFFCGDSWVEASDLDRSTAYQIGMMATMMNSILLQSTLEKVGVQARVQSAFCLPEVSEPYNRQRAIRHLEKGRVVIFGGISAGTGNPLFSTDTAAALRASELRADAIIKGTSLHGLYECDTISSVAYEHISFRELALRGSSQIDMMAATFCEENSIPVVIFSLHEPGNISRALSGENIGTLIDQTGRIG</sequence>
<dbReference type="Gene3D" id="3.40.1160.10">
    <property type="entry name" value="Acetylglutamate kinase-like"/>
    <property type="match status" value="1"/>
</dbReference>
<feature type="coiled-coil region" evidence="6">
    <location>
        <begin position="185"/>
        <end position="212"/>
    </location>
</feature>
<dbReference type="GO" id="GO:0005737">
    <property type="term" value="C:cytoplasm"/>
    <property type="evidence" value="ECO:0007669"/>
    <property type="project" value="InterPro"/>
</dbReference>
<feature type="region of interest" description="Disordered" evidence="7">
    <location>
        <begin position="15"/>
        <end position="34"/>
    </location>
</feature>
<comment type="pathway">
    <text evidence="1">Pyrimidine metabolism; CTP biosynthesis via de novo pathway; UDP from UMP (UMPK route): step 1/1.</text>
</comment>
<dbReference type="InterPro" id="IPR044822">
    <property type="entry name" value="Myb_DNA-bind_4"/>
</dbReference>
<dbReference type="InterPro" id="IPR036393">
    <property type="entry name" value="AceGlu_kinase-like_sf"/>
</dbReference>
<evidence type="ECO:0000256" key="1">
    <source>
        <dbReference type="ARBA" id="ARBA00004791"/>
    </source>
</evidence>
<dbReference type="EMBL" id="JBCNJP010000003">
    <property type="protein sequence ID" value="KAK9079360.1"/>
    <property type="molecule type" value="Genomic_DNA"/>
</dbReference>
<evidence type="ECO:0000256" key="4">
    <source>
        <dbReference type="ARBA" id="ARBA00022975"/>
    </source>
</evidence>
<keyword evidence="11" id="KW-1185">Reference proteome</keyword>
<dbReference type="GO" id="GO:0006225">
    <property type="term" value="P:UDP biosynthetic process"/>
    <property type="evidence" value="ECO:0007669"/>
    <property type="project" value="TreeGrafter"/>
</dbReference>
<gene>
    <name evidence="10" type="ORF">SSX86_001031</name>
</gene>
<dbReference type="PANTHER" id="PTHR42833:SF1">
    <property type="entry name" value="UMP KINASE"/>
    <property type="match status" value="1"/>
</dbReference>
<name>A0AAP0DQJ2_9ASTR</name>
<dbReference type="HAMAP" id="MF_01220_B">
    <property type="entry name" value="PyrH_B"/>
    <property type="match status" value="1"/>
</dbReference>
<evidence type="ECO:0000259" key="8">
    <source>
        <dbReference type="Pfam" id="PF00696"/>
    </source>
</evidence>
<dbReference type="Proteomes" id="UP001408789">
    <property type="component" value="Unassembled WGS sequence"/>
</dbReference>
<dbReference type="FunFam" id="3.40.1160.10:FF:000028">
    <property type="entry name" value="Uridylate kinase isoform A"/>
    <property type="match status" value="1"/>
</dbReference>
<keyword evidence="4" id="KW-0665">Pyrimidine biosynthesis</keyword>
<protein>
    <recommendedName>
        <fullName evidence="3">UMP kinase</fullName>
        <ecNumber evidence="3">2.7.4.22</ecNumber>
    </recommendedName>
    <alternativeName>
        <fullName evidence="5">Uridine monophosphate kinase</fullName>
    </alternativeName>
</protein>
<feature type="domain" description="Aspartate/glutamate/uridylate kinase" evidence="8">
    <location>
        <begin position="290"/>
        <end position="499"/>
    </location>
</feature>
<evidence type="ECO:0000256" key="5">
    <source>
        <dbReference type="ARBA" id="ARBA00032092"/>
    </source>
</evidence>
<evidence type="ECO:0000256" key="7">
    <source>
        <dbReference type="SAM" id="MobiDB-lite"/>
    </source>
</evidence>
<dbReference type="InterPro" id="IPR015963">
    <property type="entry name" value="Uridylate_kinase_bac"/>
</dbReference>
<evidence type="ECO:0000259" key="9">
    <source>
        <dbReference type="Pfam" id="PF13837"/>
    </source>
</evidence>
<feature type="compositionally biased region" description="Basic and acidic residues" evidence="7">
    <location>
        <begin position="103"/>
        <end position="113"/>
    </location>
</feature>
<keyword evidence="6" id="KW-0175">Coiled coil</keyword>
<dbReference type="InterPro" id="IPR001048">
    <property type="entry name" value="Asp/Glu/Uridylate_kinase"/>
</dbReference>
<dbReference type="FunFam" id="1.10.10.60:FF:000238">
    <property type="entry name" value="Aspartate/glutamate/uridylate kinase family protein"/>
    <property type="match status" value="1"/>
</dbReference>
<comment type="caution">
    <text evidence="10">The sequence shown here is derived from an EMBL/GenBank/DDBJ whole genome shotgun (WGS) entry which is preliminary data.</text>
</comment>
<evidence type="ECO:0000256" key="3">
    <source>
        <dbReference type="ARBA" id="ARBA00012899"/>
    </source>
</evidence>
<dbReference type="PANTHER" id="PTHR42833">
    <property type="entry name" value="URIDYLATE KINASE"/>
    <property type="match status" value="1"/>
</dbReference>
<dbReference type="EC" id="2.7.4.22" evidence="3"/>
<feature type="region of interest" description="Disordered" evidence="7">
    <location>
        <begin position="48"/>
        <end position="126"/>
    </location>
</feature>
<accession>A0AAP0DQJ2</accession>
<evidence type="ECO:0000256" key="6">
    <source>
        <dbReference type="SAM" id="Coils"/>
    </source>
</evidence>
<evidence type="ECO:0000313" key="11">
    <source>
        <dbReference type="Proteomes" id="UP001408789"/>
    </source>
</evidence>